<dbReference type="Gene3D" id="3.40.50.300">
    <property type="entry name" value="P-loop containing nucleotide triphosphate hydrolases"/>
    <property type="match status" value="1"/>
</dbReference>
<dbReference type="PROSITE" id="PS51755">
    <property type="entry name" value="OMPR_PHOB"/>
    <property type="match status" value="1"/>
</dbReference>
<evidence type="ECO:0000256" key="4">
    <source>
        <dbReference type="ARBA" id="ARBA00023163"/>
    </source>
</evidence>
<dbReference type="SUPFAM" id="SSF46894">
    <property type="entry name" value="C-terminal effector domain of the bipartite response regulators"/>
    <property type="match status" value="1"/>
</dbReference>
<evidence type="ECO:0000256" key="5">
    <source>
        <dbReference type="PROSITE-ProRule" id="PRU01091"/>
    </source>
</evidence>
<dbReference type="InterPro" id="IPR005158">
    <property type="entry name" value="BTAD"/>
</dbReference>
<proteinExistence type="inferred from homology"/>
<dbReference type="Gene3D" id="1.25.40.10">
    <property type="entry name" value="Tetratricopeptide repeat domain"/>
    <property type="match status" value="1"/>
</dbReference>
<dbReference type="Pfam" id="PF03704">
    <property type="entry name" value="BTAD"/>
    <property type="match status" value="1"/>
</dbReference>
<dbReference type="InterPro" id="IPR036388">
    <property type="entry name" value="WH-like_DNA-bd_sf"/>
</dbReference>
<keyword evidence="2" id="KW-0805">Transcription regulation</keyword>
<keyword evidence="4" id="KW-0804">Transcription</keyword>
<comment type="similarity">
    <text evidence="1">Belongs to the AfsR/DnrI/RedD regulatory family.</text>
</comment>
<dbReference type="RefSeq" id="WP_380049067.1">
    <property type="nucleotide sequence ID" value="NZ_JBHLTC010000020.1"/>
</dbReference>
<dbReference type="InterPro" id="IPR002182">
    <property type="entry name" value="NB-ARC"/>
</dbReference>
<dbReference type="Proteomes" id="UP001589890">
    <property type="component" value="Unassembled WGS sequence"/>
</dbReference>
<accession>A0ABV6QN15</accession>
<dbReference type="PRINTS" id="PR00364">
    <property type="entry name" value="DISEASERSIST"/>
</dbReference>
<feature type="domain" description="OmpR/PhoB-type" evidence="6">
    <location>
        <begin position="23"/>
        <end position="130"/>
    </location>
</feature>
<dbReference type="EMBL" id="JBHLTC010000020">
    <property type="protein sequence ID" value="MFC0626029.1"/>
    <property type="molecule type" value="Genomic_DNA"/>
</dbReference>
<evidence type="ECO:0000313" key="7">
    <source>
        <dbReference type="EMBL" id="MFC0626029.1"/>
    </source>
</evidence>
<dbReference type="SUPFAM" id="SSF52540">
    <property type="entry name" value="P-loop containing nucleoside triphosphate hydrolases"/>
    <property type="match status" value="1"/>
</dbReference>
<dbReference type="SMART" id="SM00862">
    <property type="entry name" value="Trans_reg_C"/>
    <property type="match status" value="1"/>
</dbReference>
<comment type="caution">
    <text evidence="7">The sequence shown here is derived from an EMBL/GenBank/DDBJ whole genome shotgun (WGS) entry which is preliminary data.</text>
</comment>
<dbReference type="SUPFAM" id="SSF48452">
    <property type="entry name" value="TPR-like"/>
    <property type="match status" value="1"/>
</dbReference>
<evidence type="ECO:0000256" key="1">
    <source>
        <dbReference type="ARBA" id="ARBA00005820"/>
    </source>
</evidence>
<dbReference type="InterPro" id="IPR051677">
    <property type="entry name" value="AfsR-DnrI-RedD_regulator"/>
</dbReference>
<keyword evidence="8" id="KW-1185">Reference proteome</keyword>
<dbReference type="InterPro" id="IPR001867">
    <property type="entry name" value="OmpR/PhoB-type_DNA-bd"/>
</dbReference>
<dbReference type="SMART" id="SM01043">
    <property type="entry name" value="BTAD"/>
    <property type="match status" value="1"/>
</dbReference>
<evidence type="ECO:0000256" key="2">
    <source>
        <dbReference type="ARBA" id="ARBA00023015"/>
    </source>
</evidence>
<gene>
    <name evidence="7" type="ORF">ACFFGN_18260</name>
</gene>
<name>A0ABV6QN15_9ACTN</name>
<evidence type="ECO:0000256" key="3">
    <source>
        <dbReference type="ARBA" id="ARBA00023125"/>
    </source>
</evidence>
<dbReference type="InterPro" id="IPR027417">
    <property type="entry name" value="P-loop_NTPase"/>
</dbReference>
<evidence type="ECO:0000259" key="6">
    <source>
        <dbReference type="PROSITE" id="PS51755"/>
    </source>
</evidence>
<dbReference type="PANTHER" id="PTHR35807:SF1">
    <property type="entry name" value="TRANSCRIPTIONAL REGULATOR REDD"/>
    <property type="match status" value="1"/>
</dbReference>
<feature type="DNA-binding region" description="OmpR/PhoB-type" evidence="5">
    <location>
        <begin position="23"/>
        <end position="130"/>
    </location>
</feature>
<reference evidence="7 8" key="1">
    <citation type="submission" date="2024-09" db="EMBL/GenBank/DDBJ databases">
        <authorList>
            <person name="Sun Q."/>
            <person name="Mori K."/>
        </authorList>
    </citation>
    <scope>NUCLEOTIDE SEQUENCE [LARGE SCALE GENOMIC DNA]</scope>
    <source>
        <strain evidence="7 8">CGMCC 1.15906</strain>
    </source>
</reference>
<sequence>MTLHNGGRGRQVVDGESGPNLTALNRQWGGKASIDAPVRTVRIRLLGTVDLLVDGVHAEISGFRRKAVLAALAINSGKVVSSDLLIDVVWAGNSPATVNNTLQSHVSYLRRLLRIPGGIVSAVPGYRLDLGEDSTDVQVAERLLAEADATADPAIAGERLRAALELWRSRPLADVRGHPWFEQHADRFERTRQVALKSLTNARLVLGEHAELIPLLEDLTDEHPYDEELSGQLMLALYRAGRQADALTVFRRVRTRLGEELGIDPARSLRDLEAAILRQDPALDSTASPGRISLSDARIERARLPSVASVVVGRSEELGFINAVRDSAGAEATTSAVAITGMAGVGKSTLALRWAHDASAGFPDGQLYLDLQGFSSVTMPLGSEEALRKLVSALGTAPDLQPADPSALDNLYRTLLAGRRVLIVLDNAGSAEQVRPLLPSSPGCMAVITSRVDLSPLAVTNSAHQLRLKPLSAMHGRELFRSRLGMNLAADGGADLQEDILRLCAGLPLALAIAASRWPNLPFGWFGKPCLLSGADVLDALSGGDVTTDLRAVFSASYKALSESAAALFRQLATGHQNGSVVFADPSRKTEFGELVRANLIEVDERGWLTIHPLLRRYGEEMAAEAEKRAEGSRAGERGYLDGCQLPEWTWLTGQERRSDNSS</sequence>
<evidence type="ECO:0000313" key="8">
    <source>
        <dbReference type="Proteomes" id="UP001589890"/>
    </source>
</evidence>
<dbReference type="InterPro" id="IPR011990">
    <property type="entry name" value="TPR-like_helical_dom_sf"/>
</dbReference>
<organism evidence="7 8">
    <name type="scientific">Kribbella deserti</name>
    <dbReference type="NCBI Taxonomy" id="1926257"/>
    <lineage>
        <taxon>Bacteria</taxon>
        <taxon>Bacillati</taxon>
        <taxon>Actinomycetota</taxon>
        <taxon>Actinomycetes</taxon>
        <taxon>Propionibacteriales</taxon>
        <taxon>Kribbellaceae</taxon>
        <taxon>Kribbella</taxon>
    </lineage>
</organism>
<dbReference type="Pfam" id="PF00486">
    <property type="entry name" value="Trans_reg_C"/>
    <property type="match status" value="1"/>
</dbReference>
<dbReference type="CDD" id="cd15831">
    <property type="entry name" value="BTAD"/>
    <property type="match status" value="1"/>
</dbReference>
<dbReference type="Gene3D" id="1.10.10.10">
    <property type="entry name" value="Winged helix-like DNA-binding domain superfamily/Winged helix DNA-binding domain"/>
    <property type="match status" value="1"/>
</dbReference>
<dbReference type="Pfam" id="PF00931">
    <property type="entry name" value="NB-ARC"/>
    <property type="match status" value="1"/>
</dbReference>
<dbReference type="PANTHER" id="PTHR35807">
    <property type="entry name" value="TRANSCRIPTIONAL REGULATOR REDD-RELATED"/>
    <property type="match status" value="1"/>
</dbReference>
<keyword evidence="3 5" id="KW-0238">DNA-binding</keyword>
<protein>
    <submittedName>
        <fullName evidence="7">BTAD domain-containing putative transcriptional regulator</fullName>
    </submittedName>
</protein>
<dbReference type="InterPro" id="IPR016032">
    <property type="entry name" value="Sig_transdc_resp-reg_C-effctor"/>
</dbReference>